<accession>A0ACB0Y919</accession>
<comment type="caution">
    <text evidence="1">The sequence shown here is derived from an EMBL/GenBank/DDBJ whole genome shotgun (WGS) entry which is preliminary data.</text>
</comment>
<dbReference type="EMBL" id="CAVMJV010000007">
    <property type="protein sequence ID" value="CAK5035481.1"/>
    <property type="molecule type" value="Genomic_DNA"/>
</dbReference>
<reference evidence="1" key="1">
    <citation type="submission" date="2023-11" db="EMBL/GenBank/DDBJ databases">
        <authorList>
            <person name="Poullet M."/>
        </authorList>
    </citation>
    <scope>NUCLEOTIDE SEQUENCE</scope>
    <source>
        <strain evidence="1">E1834</strain>
    </source>
</reference>
<evidence type="ECO:0000313" key="1">
    <source>
        <dbReference type="EMBL" id="CAK5035481.1"/>
    </source>
</evidence>
<proteinExistence type="predicted"/>
<organism evidence="1 2">
    <name type="scientific">Meloidogyne enterolobii</name>
    <name type="common">Root-knot nematode worm</name>
    <name type="synonym">Meloidogyne mayaguensis</name>
    <dbReference type="NCBI Taxonomy" id="390850"/>
    <lineage>
        <taxon>Eukaryota</taxon>
        <taxon>Metazoa</taxon>
        <taxon>Ecdysozoa</taxon>
        <taxon>Nematoda</taxon>
        <taxon>Chromadorea</taxon>
        <taxon>Rhabditida</taxon>
        <taxon>Tylenchina</taxon>
        <taxon>Tylenchomorpha</taxon>
        <taxon>Tylenchoidea</taxon>
        <taxon>Meloidogynidae</taxon>
        <taxon>Meloidogyninae</taxon>
        <taxon>Meloidogyne</taxon>
    </lineage>
</organism>
<evidence type="ECO:0000313" key="2">
    <source>
        <dbReference type="Proteomes" id="UP001497535"/>
    </source>
</evidence>
<gene>
    <name evidence="1" type="ORF">MENTE1834_LOCUS8768</name>
</gene>
<sequence length="96" mass="10680">MLSRIIGLAPISDTAIVGEIDQLGTLLAVGGLPSKVNVARRVGIRNIIMPRKMENAWKRLDKKDKIGVNAIYVETYPEAFKLVFPSYKNNTTLTHK</sequence>
<keyword evidence="2" id="KW-1185">Reference proteome</keyword>
<dbReference type="Proteomes" id="UP001497535">
    <property type="component" value="Unassembled WGS sequence"/>
</dbReference>
<protein>
    <submittedName>
        <fullName evidence="1">Uncharacterized protein</fullName>
    </submittedName>
</protein>
<name>A0ACB0Y919_MELEN</name>